<proteinExistence type="predicted"/>
<keyword evidence="4" id="KW-1133">Transmembrane helix</keyword>
<feature type="domain" description="PASTA" evidence="5">
    <location>
        <begin position="645"/>
        <end position="703"/>
    </location>
</feature>
<gene>
    <name evidence="6" type="ORF">OM074_01350</name>
</gene>
<dbReference type="Gene3D" id="3.90.1310.10">
    <property type="entry name" value="Penicillin-binding protein 2a (Domain 2)"/>
    <property type="match status" value="1"/>
</dbReference>
<evidence type="ECO:0000313" key="7">
    <source>
        <dbReference type="Proteomes" id="UP001207408"/>
    </source>
</evidence>
<keyword evidence="2" id="KW-0121">Carboxypeptidase</keyword>
<evidence type="ECO:0000256" key="2">
    <source>
        <dbReference type="ARBA" id="ARBA00022645"/>
    </source>
</evidence>
<dbReference type="PROSITE" id="PS51178">
    <property type="entry name" value="PASTA"/>
    <property type="match status" value="1"/>
</dbReference>
<reference evidence="6" key="1">
    <citation type="submission" date="2022-10" db="EMBL/GenBank/DDBJ databases">
        <authorList>
            <person name="Yu W.X."/>
        </authorList>
    </citation>
    <scope>NUCLEOTIDE SEQUENCE</scope>
    <source>
        <strain evidence="6">D04</strain>
    </source>
</reference>
<dbReference type="Pfam" id="PF00905">
    <property type="entry name" value="Transpeptidase"/>
    <property type="match status" value="1"/>
</dbReference>
<dbReference type="SUPFAM" id="SSF56601">
    <property type="entry name" value="beta-lactamase/transpeptidase-like"/>
    <property type="match status" value="1"/>
</dbReference>
<dbReference type="AlphaFoldDB" id="A0AAE3SI43"/>
<evidence type="ECO:0000259" key="5">
    <source>
        <dbReference type="PROSITE" id="PS51178"/>
    </source>
</evidence>
<dbReference type="InterPro" id="IPR005543">
    <property type="entry name" value="PASTA_dom"/>
</dbReference>
<dbReference type="InterPro" id="IPR036138">
    <property type="entry name" value="PBP_dimer_sf"/>
</dbReference>
<dbReference type="InterPro" id="IPR050515">
    <property type="entry name" value="Beta-lactam/transpept"/>
</dbReference>
<keyword evidence="2" id="KW-0378">Hydrolase</keyword>
<dbReference type="PANTHER" id="PTHR30627">
    <property type="entry name" value="PEPTIDOGLYCAN D,D-TRANSPEPTIDASE"/>
    <property type="match status" value="1"/>
</dbReference>
<dbReference type="InterPro" id="IPR001460">
    <property type="entry name" value="PCN-bd_Tpept"/>
</dbReference>
<dbReference type="GO" id="GO:0005886">
    <property type="term" value="C:plasma membrane"/>
    <property type="evidence" value="ECO:0007669"/>
    <property type="project" value="TreeGrafter"/>
</dbReference>
<dbReference type="Pfam" id="PF03717">
    <property type="entry name" value="PBP_dimer"/>
    <property type="match status" value="1"/>
</dbReference>
<evidence type="ECO:0000256" key="4">
    <source>
        <dbReference type="SAM" id="Phobius"/>
    </source>
</evidence>
<dbReference type="CDD" id="cd06575">
    <property type="entry name" value="PASTA_Pbp2x-like_2"/>
    <property type="match status" value="1"/>
</dbReference>
<evidence type="ECO:0000256" key="3">
    <source>
        <dbReference type="ARBA" id="ARBA00023136"/>
    </source>
</evidence>
<keyword evidence="2" id="KW-0645">Protease</keyword>
<dbReference type="Proteomes" id="UP001207408">
    <property type="component" value="Unassembled WGS sequence"/>
</dbReference>
<dbReference type="GO" id="GO:0008658">
    <property type="term" value="F:penicillin binding"/>
    <property type="evidence" value="ECO:0007669"/>
    <property type="project" value="InterPro"/>
</dbReference>
<organism evidence="6 7">
    <name type="scientific">Plebeiibacterium marinum</name>
    <dbReference type="NCBI Taxonomy" id="2992111"/>
    <lineage>
        <taxon>Bacteria</taxon>
        <taxon>Pseudomonadati</taxon>
        <taxon>Bacteroidota</taxon>
        <taxon>Bacteroidia</taxon>
        <taxon>Marinilabiliales</taxon>
        <taxon>Marinilabiliaceae</taxon>
        <taxon>Plebeiibacterium</taxon>
    </lineage>
</organism>
<dbReference type="InterPro" id="IPR012338">
    <property type="entry name" value="Beta-lactam/transpept-like"/>
</dbReference>
<name>A0AAE3SI43_9BACT</name>
<dbReference type="Gene3D" id="3.30.10.20">
    <property type="match status" value="1"/>
</dbReference>
<dbReference type="RefSeq" id="WP_301197472.1">
    <property type="nucleotide sequence ID" value="NZ_JAPDPI010000002.1"/>
</dbReference>
<protein>
    <submittedName>
        <fullName evidence="6">Transpeptidase family protein</fullName>
    </submittedName>
</protein>
<dbReference type="Gene3D" id="3.30.450.330">
    <property type="match status" value="1"/>
</dbReference>
<dbReference type="SMART" id="SM00740">
    <property type="entry name" value="PASTA"/>
    <property type="match status" value="1"/>
</dbReference>
<keyword evidence="3 4" id="KW-0472">Membrane</keyword>
<dbReference type="InterPro" id="IPR005311">
    <property type="entry name" value="PBP_dimer"/>
</dbReference>
<dbReference type="Pfam" id="PF03793">
    <property type="entry name" value="PASTA"/>
    <property type="match status" value="1"/>
</dbReference>
<evidence type="ECO:0000256" key="1">
    <source>
        <dbReference type="ARBA" id="ARBA00004370"/>
    </source>
</evidence>
<dbReference type="GO" id="GO:0004180">
    <property type="term" value="F:carboxypeptidase activity"/>
    <property type="evidence" value="ECO:0007669"/>
    <property type="project" value="UniProtKB-KW"/>
</dbReference>
<comment type="caution">
    <text evidence="6">The sequence shown here is derived from an EMBL/GenBank/DDBJ whole genome shotgun (WGS) entry which is preliminary data.</text>
</comment>
<dbReference type="PANTHER" id="PTHR30627:SF1">
    <property type="entry name" value="PEPTIDOGLYCAN D,D-TRANSPEPTIDASE FTSI"/>
    <property type="match status" value="1"/>
</dbReference>
<dbReference type="SUPFAM" id="SSF56519">
    <property type="entry name" value="Penicillin binding protein dimerisation domain"/>
    <property type="match status" value="1"/>
</dbReference>
<sequence>MTIKRDITWRVGVIYLSLVVLAVIVFVRVVYLQVVEGEKWRSMEQVLTSKEREIEANRGNILASDGRKLACSVPSYRLYMDMMAHGLTDEIFNRDVDSLSICLSRFFGDKSSQAYKKELSVARQKGRRYYRIHHKRISFTDLKQVKQFPIFRLGKNKGGFLPEMLDQRKLPFGVLASRTIGKLYGEKEKGGMVGLERAYDHELKGKNGVSTFTRISGHWVPEEVMPPQNGNDILTSIDIEIQDVAESSLRQQLIKHNAHHGCAILMEVQTGEIKAIVNLHRKSPGNYVEDYFNYAIGEATEPGSTFKLASVMVALEDGLLNLEDSIDTGKGYCKFYDRVMRDSHHGGYGTITNRQVFEYSSNVGISKMIVANYKSDPKKYIDRIYSMGLNEKIGLEIKGEGDPFIKYPGSETWSGVSLPWISIGYESKLTPLQTLNFYNAVANNGKMVKPHFVKGIYRHGELVESYDPVVLNPSICSLSTIEKVHELLIGVVERGTAKNIKNDNYKIAGKTGTAQIAKGSKGYKGGSGVEYQASFCGYFPADRPKYSCIVVVNGPTSNGFYGNVVAGKVFKDIADRVYATSFAMMDERVGKVPDSGILPYSKGGKKDDLLTVFERLNVAIEGEDVESDWISTTAQEHKVDFDRKVFAKGLVPNVKGMGAKDAVSLLENLGLKVIVSGRGKVVEQSVRAGSRLKNGERIFIKLG</sequence>
<keyword evidence="7" id="KW-1185">Reference proteome</keyword>
<dbReference type="EMBL" id="JAPDPI010000002">
    <property type="protein sequence ID" value="MCW3804247.1"/>
    <property type="molecule type" value="Genomic_DNA"/>
</dbReference>
<feature type="transmembrane region" description="Helical" evidence="4">
    <location>
        <begin position="12"/>
        <end position="31"/>
    </location>
</feature>
<comment type="subcellular location">
    <subcellularLocation>
        <location evidence="1">Membrane</location>
    </subcellularLocation>
</comment>
<keyword evidence="4" id="KW-0812">Transmembrane</keyword>
<dbReference type="Gene3D" id="3.40.710.10">
    <property type="entry name" value="DD-peptidase/beta-lactamase superfamily"/>
    <property type="match status" value="1"/>
</dbReference>
<dbReference type="SUPFAM" id="SSF54184">
    <property type="entry name" value="Penicillin-binding protein 2x (pbp-2x), c-terminal domain"/>
    <property type="match status" value="1"/>
</dbReference>
<dbReference type="GO" id="GO:0071555">
    <property type="term" value="P:cell wall organization"/>
    <property type="evidence" value="ECO:0007669"/>
    <property type="project" value="TreeGrafter"/>
</dbReference>
<evidence type="ECO:0000313" key="6">
    <source>
        <dbReference type="EMBL" id="MCW3804247.1"/>
    </source>
</evidence>
<accession>A0AAE3SI43</accession>